<dbReference type="SUPFAM" id="SSF89360">
    <property type="entry name" value="HesB-like domain"/>
    <property type="match status" value="1"/>
</dbReference>
<gene>
    <name evidence="2" type="primary">erpA</name>
    <name evidence="2" type="ORF">J4G78_16255</name>
</gene>
<dbReference type="InterPro" id="IPR035903">
    <property type="entry name" value="HesB-like_dom_sf"/>
</dbReference>
<dbReference type="InterPro" id="IPR000361">
    <property type="entry name" value="ATAP_core_dom"/>
</dbReference>
<evidence type="ECO:0000313" key="2">
    <source>
        <dbReference type="EMBL" id="QTD55723.1"/>
    </source>
</evidence>
<reference evidence="2 3" key="1">
    <citation type="submission" date="2021-03" db="EMBL/GenBank/DDBJ databases">
        <title>Complete genome of Parasphingorhabdus_sp.JHSY0214.</title>
        <authorList>
            <person name="Yoo J.H."/>
            <person name="Bae J.W."/>
        </authorList>
    </citation>
    <scope>NUCLEOTIDE SEQUENCE [LARGE SCALE GENOMIC DNA]</scope>
    <source>
        <strain evidence="2 3">JHSY0214</strain>
    </source>
</reference>
<accession>A0ABX7T6Z6</accession>
<dbReference type="NCBIfam" id="TIGR00049">
    <property type="entry name" value="iron-sulfur cluster assembly accessory protein"/>
    <property type="match status" value="1"/>
</dbReference>
<feature type="domain" description="Core" evidence="1">
    <location>
        <begin position="16"/>
        <end position="115"/>
    </location>
</feature>
<dbReference type="PANTHER" id="PTHR43011:SF1">
    <property type="entry name" value="IRON-SULFUR CLUSTER ASSEMBLY 2 HOMOLOG, MITOCHONDRIAL"/>
    <property type="match status" value="1"/>
</dbReference>
<proteinExistence type="predicted"/>
<dbReference type="InterPro" id="IPR017870">
    <property type="entry name" value="FeS_cluster_insertion_CS"/>
</dbReference>
<organism evidence="2 3">
    <name type="scientific">Parasphingorhabdus cellanae</name>
    <dbReference type="NCBI Taxonomy" id="2806553"/>
    <lineage>
        <taxon>Bacteria</taxon>
        <taxon>Pseudomonadati</taxon>
        <taxon>Pseudomonadota</taxon>
        <taxon>Alphaproteobacteria</taxon>
        <taxon>Sphingomonadales</taxon>
        <taxon>Sphingomonadaceae</taxon>
        <taxon>Parasphingorhabdus</taxon>
    </lineage>
</organism>
<sequence length="120" mass="12293">MNESAQTADHNSGEDIILTPNAAKRVAAIAEKQAKPAILRLAVEGGGCSGFQYRFGLAEEVESDDIAVKESGVTLVVDEISLDLVRGSAVDFVESLGGSAFQVTNPNAASGCGCGSSFSV</sequence>
<dbReference type="RefSeq" id="WP_207987547.1">
    <property type="nucleotide sequence ID" value="NZ_CP071794.1"/>
</dbReference>
<dbReference type="Proteomes" id="UP000663923">
    <property type="component" value="Chromosome"/>
</dbReference>
<dbReference type="NCBIfam" id="NF010147">
    <property type="entry name" value="PRK13623.1"/>
    <property type="match status" value="1"/>
</dbReference>
<dbReference type="EMBL" id="CP071794">
    <property type="protein sequence ID" value="QTD55723.1"/>
    <property type="molecule type" value="Genomic_DNA"/>
</dbReference>
<evidence type="ECO:0000313" key="3">
    <source>
        <dbReference type="Proteomes" id="UP000663923"/>
    </source>
</evidence>
<dbReference type="PROSITE" id="PS01152">
    <property type="entry name" value="HESB"/>
    <property type="match status" value="1"/>
</dbReference>
<evidence type="ECO:0000259" key="1">
    <source>
        <dbReference type="Pfam" id="PF01521"/>
    </source>
</evidence>
<keyword evidence="3" id="KW-1185">Reference proteome</keyword>
<dbReference type="Gene3D" id="2.60.300.12">
    <property type="entry name" value="HesB-like domain"/>
    <property type="match status" value="1"/>
</dbReference>
<protein>
    <submittedName>
        <fullName evidence="2">Iron-sulfur cluster insertion protein ErpA</fullName>
    </submittedName>
</protein>
<dbReference type="PANTHER" id="PTHR43011">
    <property type="entry name" value="IRON-SULFUR CLUSTER ASSEMBLY 2 HOMOLOG, MITOCHONDRIAL"/>
    <property type="match status" value="1"/>
</dbReference>
<name>A0ABX7T6Z6_9SPHN</name>
<dbReference type="Pfam" id="PF01521">
    <property type="entry name" value="Fe-S_biosyn"/>
    <property type="match status" value="1"/>
</dbReference>
<dbReference type="InterPro" id="IPR016092">
    <property type="entry name" value="ATAP"/>
</dbReference>